<dbReference type="NCBIfam" id="NF003816">
    <property type="entry name" value="PRK05406.1-5"/>
    <property type="match status" value="1"/>
</dbReference>
<dbReference type="Gene3D" id="3.20.20.370">
    <property type="entry name" value="Glycoside hydrolase/deacetylase"/>
    <property type="match status" value="1"/>
</dbReference>
<sequence length="250" mass="25812">MHIDVNADLGETIDGIAVSDDDAVLTVVSSANVACGFHAGTPSHIARTLAAAAARGVTVGAHVAYDDKPGFGRVPMEYDPGVLADEVLYQIGALDALARAAGTRVAYVKPHGALYNRIVHDDVQARAVVDGVRAFGDLPLLVLPDSVVEQRARTAGLRPVREAFADRGYAPDGTLVPRTEPGAVVADPAAVAERVVRLADRGTLIAVDGSEIRVAAESLCVHGDSPDAVALARSIRSALLGAGARIEGFA</sequence>
<dbReference type="InterPro" id="IPR005501">
    <property type="entry name" value="LamB/YcsF/PxpA-like"/>
</dbReference>
<reference evidence="2" key="1">
    <citation type="submission" date="2017-02" db="EMBL/GenBank/DDBJ databases">
        <authorList>
            <person name="Dridi B."/>
        </authorList>
    </citation>
    <scope>NUCLEOTIDE SEQUENCE [LARGE SCALE GENOMIC DNA]</scope>
    <source>
        <strain evidence="2">B Co 03.10</strain>
    </source>
</reference>
<dbReference type="PANTHER" id="PTHR30292">
    <property type="entry name" value="UNCHARACTERIZED PROTEIN YBGL-RELATED"/>
    <property type="match status" value="1"/>
</dbReference>
<dbReference type="InterPro" id="IPR011330">
    <property type="entry name" value="Glyco_hydro/deAcase_b/a-brl"/>
</dbReference>
<dbReference type="PANTHER" id="PTHR30292:SF0">
    <property type="entry name" value="5-OXOPROLINASE SUBUNIT A"/>
    <property type="match status" value="1"/>
</dbReference>
<dbReference type="CDD" id="cd10787">
    <property type="entry name" value="LamB_YcsF_like"/>
    <property type="match status" value="1"/>
</dbReference>
<dbReference type="AlphaFoldDB" id="A0A1X6WTD0"/>
<dbReference type="Pfam" id="PF03746">
    <property type="entry name" value="LamB_YcsF"/>
    <property type="match status" value="1"/>
</dbReference>
<keyword evidence="2" id="KW-1185">Reference proteome</keyword>
<dbReference type="SUPFAM" id="SSF88713">
    <property type="entry name" value="Glycoside hydrolase/deacetylase"/>
    <property type="match status" value="1"/>
</dbReference>
<dbReference type="NCBIfam" id="NF003814">
    <property type="entry name" value="PRK05406.1-3"/>
    <property type="match status" value="1"/>
</dbReference>
<evidence type="ECO:0000313" key="1">
    <source>
        <dbReference type="EMBL" id="SLM88257.1"/>
    </source>
</evidence>
<name>A0A1X6WTD0_9MICO</name>
<dbReference type="GO" id="GO:0005975">
    <property type="term" value="P:carbohydrate metabolic process"/>
    <property type="evidence" value="ECO:0007669"/>
    <property type="project" value="InterPro"/>
</dbReference>
<evidence type="ECO:0000313" key="2">
    <source>
        <dbReference type="Proteomes" id="UP000196581"/>
    </source>
</evidence>
<gene>
    <name evidence="1" type="ORF">FM105_00060</name>
</gene>
<organism evidence="1 2">
    <name type="scientific">Brevibacterium yomogidense</name>
    <dbReference type="NCBI Taxonomy" id="946573"/>
    <lineage>
        <taxon>Bacteria</taxon>
        <taxon>Bacillati</taxon>
        <taxon>Actinomycetota</taxon>
        <taxon>Actinomycetes</taxon>
        <taxon>Micrococcales</taxon>
        <taxon>Brevibacteriaceae</taxon>
        <taxon>Brevibacterium</taxon>
    </lineage>
</organism>
<protein>
    <submittedName>
        <fullName evidence="1">Lactam utilization protein LamB</fullName>
    </submittedName>
</protein>
<dbReference type="Proteomes" id="UP000196581">
    <property type="component" value="Unassembled WGS sequence"/>
</dbReference>
<proteinExistence type="predicted"/>
<dbReference type="EMBL" id="FWFF01000001">
    <property type="protein sequence ID" value="SLM88257.1"/>
    <property type="molecule type" value="Genomic_DNA"/>
</dbReference>
<dbReference type="RefSeq" id="WP_087002873.1">
    <property type="nucleotide sequence ID" value="NZ_FWFF01000001.1"/>
</dbReference>
<accession>A0A1X6WTD0</accession>